<evidence type="ECO:0000313" key="2">
    <source>
        <dbReference type="EMBL" id="MCX2723193.1"/>
    </source>
</evidence>
<dbReference type="Proteomes" id="UP001300261">
    <property type="component" value="Unassembled WGS sequence"/>
</dbReference>
<dbReference type="EMBL" id="JAPEVI010000003">
    <property type="protein sequence ID" value="MCX2723193.1"/>
    <property type="molecule type" value="Genomic_DNA"/>
</dbReference>
<organism evidence="2 3">
    <name type="scientific">Roseibium salinum</name>
    <dbReference type="NCBI Taxonomy" id="1604349"/>
    <lineage>
        <taxon>Bacteria</taxon>
        <taxon>Pseudomonadati</taxon>
        <taxon>Pseudomonadota</taxon>
        <taxon>Alphaproteobacteria</taxon>
        <taxon>Hyphomicrobiales</taxon>
        <taxon>Stappiaceae</taxon>
        <taxon>Roseibium</taxon>
    </lineage>
</organism>
<sequence length="76" mass="8482">MSLHVVSDEAVSLYIATLRMPSMLFERLADRLAEVEKKVSMSPQVEPAGQADAQKATRLPRESRAMAAGDLRKRRL</sequence>
<accession>A0ABT3R1V2</accession>
<gene>
    <name evidence="2" type="ORF">ON753_12535</name>
</gene>
<protein>
    <submittedName>
        <fullName evidence="2">Uncharacterized protein</fullName>
    </submittedName>
</protein>
<feature type="region of interest" description="Disordered" evidence="1">
    <location>
        <begin position="40"/>
        <end position="76"/>
    </location>
</feature>
<comment type="caution">
    <text evidence="2">The sequence shown here is derived from an EMBL/GenBank/DDBJ whole genome shotgun (WGS) entry which is preliminary data.</text>
</comment>
<keyword evidence="3" id="KW-1185">Reference proteome</keyword>
<proteinExistence type="predicted"/>
<dbReference type="RefSeq" id="WP_265962970.1">
    <property type="nucleotide sequence ID" value="NZ_JAPEVI010000003.1"/>
</dbReference>
<evidence type="ECO:0000313" key="3">
    <source>
        <dbReference type="Proteomes" id="UP001300261"/>
    </source>
</evidence>
<evidence type="ECO:0000256" key="1">
    <source>
        <dbReference type="SAM" id="MobiDB-lite"/>
    </source>
</evidence>
<name>A0ABT3R1V2_9HYPH</name>
<reference evidence="2 3" key="1">
    <citation type="journal article" date="2016" name="Int. J. Syst. Evol. Microbiol.">
        <title>Labrenzia salina sp. nov., isolated from the rhizosphere of the halophyte Arthrocnemum macrostachyum.</title>
        <authorList>
            <person name="Camacho M."/>
            <person name="Redondo-Gomez S."/>
            <person name="Rodriguez-Llorente I."/>
            <person name="Rohde M."/>
            <person name="Sproer C."/>
            <person name="Schumann P."/>
            <person name="Klenk H.P."/>
            <person name="Montero-Calasanz M.D.C."/>
        </authorList>
    </citation>
    <scope>NUCLEOTIDE SEQUENCE [LARGE SCALE GENOMIC DNA]</scope>
    <source>
        <strain evidence="2 3">DSM 29163</strain>
    </source>
</reference>